<dbReference type="Proteomes" id="UP000604046">
    <property type="component" value="Unassembled WGS sequence"/>
</dbReference>
<name>A0A812Q287_9DINO</name>
<organism evidence="2 3">
    <name type="scientific">Symbiodinium natans</name>
    <dbReference type="NCBI Taxonomy" id="878477"/>
    <lineage>
        <taxon>Eukaryota</taxon>
        <taxon>Sar</taxon>
        <taxon>Alveolata</taxon>
        <taxon>Dinophyceae</taxon>
        <taxon>Suessiales</taxon>
        <taxon>Symbiodiniaceae</taxon>
        <taxon>Symbiodinium</taxon>
    </lineage>
</organism>
<dbReference type="AlphaFoldDB" id="A0A812Q287"/>
<feature type="region of interest" description="Disordered" evidence="1">
    <location>
        <begin position="30"/>
        <end position="68"/>
    </location>
</feature>
<comment type="caution">
    <text evidence="2">The sequence shown here is derived from an EMBL/GenBank/DDBJ whole genome shotgun (WGS) entry which is preliminary data.</text>
</comment>
<evidence type="ECO:0000256" key="1">
    <source>
        <dbReference type="SAM" id="MobiDB-lite"/>
    </source>
</evidence>
<feature type="compositionally biased region" description="Low complexity" evidence="1">
    <location>
        <begin position="45"/>
        <end position="54"/>
    </location>
</feature>
<gene>
    <name evidence="2" type="ORF">SNAT2548_LOCUS21180</name>
</gene>
<keyword evidence="3" id="KW-1185">Reference proteome</keyword>
<accession>A0A812Q287</accession>
<evidence type="ECO:0000313" key="3">
    <source>
        <dbReference type="Proteomes" id="UP000604046"/>
    </source>
</evidence>
<evidence type="ECO:0000313" key="2">
    <source>
        <dbReference type="EMBL" id="CAE7388459.1"/>
    </source>
</evidence>
<reference evidence="2" key="1">
    <citation type="submission" date="2021-02" db="EMBL/GenBank/DDBJ databases">
        <authorList>
            <person name="Dougan E. K."/>
            <person name="Rhodes N."/>
            <person name="Thang M."/>
            <person name="Chan C."/>
        </authorList>
    </citation>
    <scope>NUCLEOTIDE SEQUENCE</scope>
</reference>
<protein>
    <submittedName>
        <fullName evidence="2">Uncharacterized protein</fullName>
    </submittedName>
</protein>
<dbReference type="EMBL" id="CAJNDS010002238">
    <property type="protein sequence ID" value="CAE7388459.1"/>
    <property type="molecule type" value="Genomic_DNA"/>
</dbReference>
<proteinExistence type="predicted"/>
<sequence>MALEGLSACGGFGTPPSFYQAIDVPVQLRRPLSPPLEDAEEEESTAAPAPALSLQGSDGPSVTGVPRGTVTACDGLPVAGSDGVPRGMVTACDGLPVAGSDGVPRGMGTASDGLPVVSPLLDDEEELLLPREPALQESKKVQANDCGCFAALRVFTDRRHARGIFIER</sequence>